<dbReference type="AlphaFoldDB" id="A0AAD9AUB8"/>
<protein>
    <submittedName>
        <fullName evidence="3">Transposase</fullName>
    </submittedName>
</protein>
<reference evidence="3" key="1">
    <citation type="submission" date="2023-01" db="EMBL/GenBank/DDBJ databases">
        <title>Colletotrichum chrysophilum M932 genome sequence.</title>
        <authorList>
            <person name="Baroncelli R."/>
        </authorList>
    </citation>
    <scope>NUCLEOTIDE SEQUENCE</scope>
    <source>
        <strain evidence="3">M932</strain>
    </source>
</reference>
<accession>A0AAD9AUB8</accession>
<feature type="domain" description="DDE-1" evidence="2">
    <location>
        <begin position="4"/>
        <end position="79"/>
    </location>
</feature>
<dbReference type="GO" id="GO:0003676">
    <property type="term" value="F:nucleic acid binding"/>
    <property type="evidence" value="ECO:0007669"/>
    <property type="project" value="InterPro"/>
</dbReference>
<evidence type="ECO:0000259" key="2">
    <source>
        <dbReference type="Pfam" id="PF03184"/>
    </source>
</evidence>
<feature type="compositionally biased region" description="Acidic residues" evidence="1">
    <location>
        <begin position="235"/>
        <end position="245"/>
    </location>
</feature>
<dbReference type="Pfam" id="PF03184">
    <property type="entry name" value="DDE_1"/>
    <property type="match status" value="1"/>
</dbReference>
<organism evidence="3 4">
    <name type="scientific">Colletotrichum chrysophilum</name>
    <dbReference type="NCBI Taxonomy" id="1836956"/>
    <lineage>
        <taxon>Eukaryota</taxon>
        <taxon>Fungi</taxon>
        <taxon>Dikarya</taxon>
        <taxon>Ascomycota</taxon>
        <taxon>Pezizomycotina</taxon>
        <taxon>Sordariomycetes</taxon>
        <taxon>Hypocreomycetidae</taxon>
        <taxon>Glomerellales</taxon>
        <taxon>Glomerellaceae</taxon>
        <taxon>Colletotrichum</taxon>
        <taxon>Colletotrichum gloeosporioides species complex</taxon>
    </lineage>
</organism>
<feature type="compositionally biased region" description="Low complexity" evidence="1">
    <location>
        <begin position="246"/>
        <end position="255"/>
    </location>
</feature>
<dbReference type="Proteomes" id="UP001243330">
    <property type="component" value="Unassembled WGS sequence"/>
</dbReference>
<gene>
    <name evidence="3" type="ORF">CCHR01_02734</name>
</gene>
<evidence type="ECO:0000313" key="3">
    <source>
        <dbReference type="EMBL" id="KAK1854693.1"/>
    </source>
</evidence>
<comment type="caution">
    <text evidence="3">The sequence shown here is derived from an EMBL/GenBank/DDBJ whole genome shotgun (WGS) entry which is preliminary data.</text>
</comment>
<sequence length="264" mass="29005">MWLCYTNNIYLLFLPPHTSHVLQPLDQSVFSPVKAAYRKELGYLSQWIDSTAIGKRNFISCYRKARLAGLTAGNIKSGWKYTGLWPVAIAKPLMNGLLVQKATSSTATPSTPSTPLNKVARDNPMAQNAHGIEGWALASSAVKWSTPRKVKDLGDQLHIFSQLEQSIATQRQLFRKVKKGFQEPSFALATAQQKIELLEAKVANTASRKRKAVELDPNTKFATIKEVRQAQIEAGEAESDSDESSASELPSEAESCIIVASRGS</sequence>
<evidence type="ECO:0000256" key="1">
    <source>
        <dbReference type="SAM" id="MobiDB-lite"/>
    </source>
</evidence>
<keyword evidence="4" id="KW-1185">Reference proteome</keyword>
<name>A0AAD9AUB8_9PEZI</name>
<dbReference type="InterPro" id="IPR004875">
    <property type="entry name" value="DDE_SF_endonuclease_dom"/>
</dbReference>
<dbReference type="EMBL" id="JAQOWY010000033">
    <property type="protein sequence ID" value="KAK1854693.1"/>
    <property type="molecule type" value="Genomic_DNA"/>
</dbReference>
<proteinExistence type="predicted"/>
<evidence type="ECO:0000313" key="4">
    <source>
        <dbReference type="Proteomes" id="UP001243330"/>
    </source>
</evidence>
<feature type="region of interest" description="Disordered" evidence="1">
    <location>
        <begin position="232"/>
        <end position="264"/>
    </location>
</feature>